<organism evidence="1 2">
    <name type="scientific">Agromyces rhizosphaerae</name>
    <dbReference type="NCBI Taxonomy" id="88374"/>
    <lineage>
        <taxon>Bacteria</taxon>
        <taxon>Bacillati</taxon>
        <taxon>Actinomycetota</taxon>
        <taxon>Actinomycetes</taxon>
        <taxon>Micrococcales</taxon>
        <taxon>Microbacteriaceae</taxon>
        <taxon>Agromyces</taxon>
    </lineage>
</organism>
<dbReference type="Proteomes" id="UP001144396">
    <property type="component" value="Unassembled WGS sequence"/>
</dbReference>
<evidence type="ECO:0000313" key="1">
    <source>
        <dbReference type="EMBL" id="GLI26219.1"/>
    </source>
</evidence>
<gene>
    <name evidence="1" type="ORF">ARHIZOSPH14_04610</name>
</gene>
<dbReference type="EMBL" id="BSDP01000001">
    <property type="protein sequence ID" value="GLI26219.1"/>
    <property type="molecule type" value="Genomic_DNA"/>
</dbReference>
<dbReference type="AlphaFoldDB" id="A0A9W6FMT1"/>
<sequence>MQADGTAGGTFGASITGIVARGSATVTAELSLSSGPITGKTTAEVEKSFQNFAWSCSVLQ</sequence>
<accession>A0A9W6FMT1</accession>
<proteinExistence type="predicted"/>
<protein>
    <submittedName>
        <fullName evidence="1">Uncharacterized protein</fullName>
    </submittedName>
</protein>
<dbReference type="RefSeq" id="WP_281882217.1">
    <property type="nucleotide sequence ID" value="NZ_BSDP01000001.1"/>
</dbReference>
<evidence type="ECO:0000313" key="2">
    <source>
        <dbReference type="Proteomes" id="UP001144396"/>
    </source>
</evidence>
<keyword evidence="2" id="KW-1185">Reference proteome</keyword>
<comment type="caution">
    <text evidence="1">The sequence shown here is derived from an EMBL/GenBank/DDBJ whole genome shotgun (WGS) entry which is preliminary data.</text>
</comment>
<reference evidence="1" key="1">
    <citation type="submission" date="2022-12" db="EMBL/GenBank/DDBJ databases">
        <title>Reference genome sequencing for broad-spectrum identification of bacterial and archaeal isolates by mass spectrometry.</title>
        <authorList>
            <person name="Sekiguchi Y."/>
            <person name="Tourlousse D.M."/>
        </authorList>
    </citation>
    <scope>NUCLEOTIDE SEQUENCE</scope>
    <source>
        <strain evidence="1">14</strain>
    </source>
</reference>
<name>A0A9W6FMT1_9MICO</name>